<protein>
    <recommendedName>
        <fullName evidence="10 11">UDP-N-acetylmuramoyl-tripeptide--D-alanyl-D-alanine ligase</fullName>
        <ecNumber evidence="10 11">6.3.2.10</ecNumber>
    </recommendedName>
    <alternativeName>
        <fullName evidence="10">D-alanyl-D-alanine-adding enzyme</fullName>
    </alternativeName>
</protein>
<evidence type="ECO:0000256" key="10">
    <source>
        <dbReference type="HAMAP-Rule" id="MF_02019"/>
    </source>
</evidence>
<dbReference type="InterPro" id="IPR005863">
    <property type="entry name" value="UDP-N-AcMur_synth"/>
</dbReference>
<dbReference type="Pfam" id="PF01225">
    <property type="entry name" value="Mur_ligase"/>
    <property type="match status" value="1"/>
</dbReference>
<evidence type="ECO:0000256" key="11">
    <source>
        <dbReference type="RuleBase" id="RU004136"/>
    </source>
</evidence>
<comment type="function">
    <text evidence="10 11">Involved in cell wall formation. Catalyzes the final step in the synthesis of UDP-N-acetylmuramoyl-pentapeptide, the precursor of murein.</text>
</comment>
<feature type="domain" description="Mur ligase central" evidence="14">
    <location>
        <begin position="115"/>
        <end position="293"/>
    </location>
</feature>
<dbReference type="eggNOG" id="COG0770">
    <property type="taxonomic scope" value="Bacteria"/>
</dbReference>
<dbReference type="AlphaFoldDB" id="B7KEX4"/>
<dbReference type="EMBL" id="CP001291">
    <property type="protein sequence ID" value="ACK70430.1"/>
    <property type="molecule type" value="Genomic_DNA"/>
</dbReference>
<evidence type="ECO:0000259" key="12">
    <source>
        <dbReference type="Pfam" id="PF01225"/>
    </source>
</evidence>
<dbReference type="InterPro" id="IPR051046">
    <property type="entry name" value="MurCDEF_CellWall_CoF430Synth"/>
</dbReference>
<keyword evidence="8 10" id="KW-0131">Cell cycle</keyword>
<evidence type="ECO:0000313" key="16">
    <source>
        <dbReference type="Proteomes" id="UP000002384"/>
    </source>
</evidence>
<dbReference type="InterPro" id="IPR036615">
    <property type="entry name" value="Mur_ligase_C_dom_sf"/>
</dbReference>
<keyword evidence="7 10" id="KW-0573">Peptidoglycan synthesis</keyword>
<dbReference type="GO" id="GO:0008766">
    <property type="term" value="F:UDP-N-acetylmuramoylalanyl-D-glutamyl-2,6-diaminopimelate-D-alanyl-D-alanine ligase activity"/>
    <property type="evidence" value="ECO:0007669"/>
    <property type="project" value="RHEA"/>
</dbReference>
<proteinExistence type="inferred from homology"/>
<evidence type="ECO:0000256" key="2">
    <source>
        <dbReference type="ARBA" id="ARBA00022598"/>
    </source>
</evidence>
<gene>
    <name evidence="10" type="primary">murF</name>
    <name evidence="15" type="ordered locus">PCC7424_2000</name>
</gene>
<dbReference type="Gene3D" id="3.40.1390.10">
    <property type="entry name" value="MurE/MurF, N-terminal domain"/>
    <property type="match status" value="1"/>
</dbReference>
<comment type="similarity">
    <text evidence="10">Belongs to the MurCDEF family. MurF subfamily.</text>
</comment>
<organism evidence="15 16">
    <name type="scientific">Gloeothece citriformis (strain PCC 7424)</name>
    <name type="common">Cyanothece sp. (strain PCC 7424)</name>
    <dbReference type="NCBI Taxonomy" id="65393"/>
    <lineage>
        <taxon>Bacteria</taxon>
        <taxon>Bacillati</taxon>
        <taxon>Cyanobacteriota</taxon>
        <taxon>Cyanophyceae</taxon>
        <taxon>Oscillatoriophycideae</taxon>
        <taxon>Chroococcales</taxon>
        <taxon>Aphanothecaceae</taxon>
        <taxon>Gloeothece</taxon>
        <taxon>Gloeothece citriformis</taxon>
    </lineage>
</organism>
<evidence type="ECO:0000256" key="5">
    <source>
        <dbReference type="ARBA" id="ARBA00022840"/>
    </source>
</evidence>
<evidence type="ECO:0000256" key="9">
    <source>
        <dbReference type="ARBA" id="ARBA00023316"/>
    </source>
</evidence>
<dbReference type="InterPro" id="IPR013221">
    <property type="entry name" value="Mur_ligase_cen"/>
</dbReference>
<feature type="domain" description="Mur ligase N-terminal catalytic" evidence="12">
    <location>
        <begin position="30"/>
        <end position="80"/>
    </location>
</feature>
<evidence type="ECO:0000256" key="7">
    <source>
        <dbReference type="ARBA" id="ARBA00022984"/>
    </source>
</evidence>
<sequence length="454" mass="49513">MLSQIDLEQISKILEISPGNFPVIISKKPITGISTDSRYIKPGEIFVALRGDKFDGHEFAEVAVEKGATALILDKKLSVLSTNEIPQFIVNNTLKAYQQIAQWWRNQFQIPIIAVTGSVGKTTTKELIAAVLSTAGKVHKSIGNYNNEIGVPKTLLELDHTHHYGVIEMAMRAKGEISLLTEITRPTIGVITNVGTAHIGRLGSQEAIAEAKCELLAQMSQDSIAILNHDNSLLLETASTFWQGKTITYGLEGGDLSGQLINPQTLRVEGKEFPLPLPGRHNALNYLAALAVAKVLDLDWTPLTEGLTVNLPSGRSRRHQLPNNILILDETYNAGLESMLAALQLLKETPGKRHIAVLGTMKELGERSPQFHHQVGKAVKDLGIDHLVVLVNDPQAEHIAAGADGVATSCFKTHQEVVNYLQGLIKSGDRILFKASNSVELNRVVNDLINSQEI</sequence>
<evidence type="ECO:0000256" key="1">
    <source>
        <dbReference type="ARBA" id="ARBA00022490"/>
    </source>
</evidence>
<dbReference type="Proteomes" id="UP000002384">
    <property type="component" value="Chromosome"/>
</dbReference>
<dbReference type="STRING" id="65393.PCC7424_2000"/>
<dbReference type="SUPFAM" id="SSF63418">
    <property type="entry name" value="MurE/MurF N-terminal domain"/>
    <property type="match status" value="1"/>
</dbReference>
<dbReference type="OrthoDB" id="9801978at2"/>
<keyword evidence="9 10" id="KW-0961">Cell wall biogenesis/degradation</keyword>
<dbReference type="Gene3D" id="3.90.190.20">
    <property type="entry name" value="Mur ligase, C-terminal domain"/>
    <property type="match status" value="1"/>
</dbReference>
<evidence type="ECO:0000256" key="3">
    <source>
        <dbReference type="ARBA" id="ARBA00022618"/>
    </source>
</evidence>
<dbReference type="HAMAP" id="MF_02019">
    <property type="entry name" value="MurF"/>
    <property type="match status" value="1"/>
</dbReference>
<dbReference type="HOGENOM" id="CLU_031507_1_1_3"/>
<keyword evidence="16" id="KW-1185">Reference proteome</keyword>
<feature type="binding site" evidence="10">
    <location>
        <begin position="117"/>
        <end position="123"/>
    </location>
    <ligand>
        <name>ATP</name>
        <dbReference type="ChEBI" id="CHEBI:30616"/>
    </ligand>
</feature>
<dbReference type="GO" id="GO:0071555">
    <property type="term" value="P:cell wall organization"/>
    <property type="evidence" value="ECO:0007669"/>
    <property type="project" value="UniProtKB-KW"/>
</dbReference>
<evidence type="ECO:0000313" key="15">
    <source>
        <dbReference type="EMBL" id="ACK70430.1"/>
    </source>
</evidence>
<keyword evidence="5 10" id="KW-0067">ATP-binding</keyword>
<evidence type="ECO:0000259" key="14">
    <source>
        <dbReference type="Pfam" id="PF08245"/>
    </source>
</evidence>
<comment type="catalytic activity">
    <reaction evidence="10 11">
        <text>D-alanyl-D-alanine + UDP-N-acetyl-alpha-D-muramoyl-L-alanyl-gamma-D-glutamyl-meso-2,6-diaminopimelate + ATP = UDP-N-acetyl-alpha-D-muramoyl-L-alanyl-gamma-D-glutamyl-meso-2,6-diaminopimeloyl-D-alanyl-D-alanine + ADP + phosphate + H(+)</text>
        <dbReference type="Rhea" id="RHEA:28374"/>
        <dbReference type="ChEBI" id="CHEBI:15378"/>
        <dbReference type="ChEBI" id="CHEBI:30616"/>
        <dbReference type="ChEBI" id="CHEBI:43474"/>
        <dbReference type="ChEBI" id="CHEBI:57822"/>
        <dbReference type="ChEBI" id="CHEBI:61386"/>
        <dbReference type="ChEBI" id="CHEBI:83905"/>
        <dbReference type="ChEBI" id="CHEBI:456216"/>
        <dbReference type="EC" id="6.3.2.10"/>
    </reaction>
</comment>
<dbReference type="GO" id="GO:0005737">
    <property type="term" value="C:cytoplasm"/>
    <property type="evidence" value="ECO:0007669"/>
    <property type="project" value="UniProtKB-SubCell"/>
</dbReference>
<keyword evidence="4 10" id="KW-0547">Nucleotide-binding</keyword>
<dbReference type="GO" id="GO:0051301">
    <property type="term" value="P:cell division"/>
    <property type="evidence" value="ECO:0007669"/>
    <property type="project" value="UniProtKB-KW"/>
</dbReference>
<dbReference type="EC" id="6.3.2.10" evidence="10 11"/>
<dbReference type="SUPFAM" id="SSF53623">
    <property type="entry name" value="MurD-like peptide ligases, catalytic domain"/>
    <property type="match status" value="1"/>
</dbReference>
<dbReference type="GO" id="GO:0047480">
    <property type="term" value="F:UDP-N-acetylmuramoyl-tripeptide-D-alanyl-D-alanine ligase activity"/>
    <property type="evidence" value="ECO:0007669"/>
    <property type="project" value="UniProtKB-UniRule"/>
</dbReference>
<dbReference type="GO" id="GO:0008360">
    <property type="term" value="P:regulation of cell shape"/>
    <property type="evidence" value="ECO:0007669"/>
    <property type="project" value="UniProtKB-KW"/>
</dbReference>
<accession>B7KEX4</accession>
<dbReference type="InterPro" id="IPR036565">
    <property type="entry name" value="Mur-like_cat_sf"/>
</dbReference>
<dbReference type="PANTHER" id="PTHR43024:SF1">
    <property type="entry name" value="UDP-N-ACETYLMURAMOYL-TRIPEPTIDE--D-ALANYL-D-ALANINE LIGASE"/>
    <property type="match status" value="1"/>
</dbReference>
<dbReference type="GO" id="GO:0009252">
    <property type="term" value="P:peptidoglycan biosynthetic process"/>
    <property type="evidence" value="ECO:0007669"/>
    <property type="project" value="UniProtKB-UniRule"/>
</dbReference>
<feature type="domain" description="Mur ligase C-terminal" evidence="13">
    <location>
        <begin position="315"/>
        <end position="436"/>
    </location>
</feature>
<comment type="pathway">
    <text evidence="10 11">Cell wall biogenesis; peptidoglycan biosynthesis.</text>
</comment>
<dbReference type="InterPro" id="IPR035911">
    <property type="entry name" value="MurE/MurF_N"/>
</dbReference>
<dbReference type="SUPFAM" id="SSF53244">
    <property type="entry name" value="MurD-like peptide ligases, peptide-binding domain"/>
    <property type="match status" value="1"/>
</dbReference>
<keyword evidence="1 10" id="KW-0963">Cytoplasm</keyword>
<reference evidence="16" key="1">
    <citation type="journal article" date="2011" name="MBio">
        <title>Novel metabolic attributes of the genus Cyanothece, comprising a group of unicellular nitrogen-fixing Cyanobacteria.</title>
        <authorList>
            <person name="Bandyopadhyay A."/>
            <person name="Elvitigala T."/>
            <person name="Welsh E."/>
            <person name="Stockel J."/>
            <person name="Liberton M."/>
            <person name="Min H."/>
            <person name="Sherman L.A."/>
            <person name="Pakrasi H.B."/>
        </authorList>
    </citation>
    <scope>NUCLEOTIDE SEQUENCE [LARGE SCALE GENOMIC DNA]</scope>
    <source>
        <strain evidence="16">PCC 7424</strain>
    </source>
</reference>
<dbReference type="RefSeq" id="WP_015954036.1">
    <property type="nucleotide sequence ID" value="NC_011729.1"/>
</dbReference>
<comment type="subcellular location">
    <subcellularLocation>
        <location evidence="10 11">Cytoplasm</location>
    </subcellularLocation>
</comment>
<evidence type="ECO:0000256" key="4">
    <source>
        <dbReference type="ARBA" id="ARBA00022741"/>
    </source>
</evidence>
<evidence type="ECO:0000256" key="6">
    <source>
        <dbReference type="ARBA" id="ARBA00022960"/>
    </source>
</evidence>
<name>B7KEX4_GLOC7</name>
<evidence type="ECO:0000256" key="8">
    <source>
        <dbReference type="ARBA" id="ARBA00023306"/>
    </source>
</evidence>
<dbReference type="NCBIfam" id="TIGR01143">
    <property type="entry name" value="murF"/>
    <property type="match status" value="1"/>
</dbReference>
<dbReference type="GO" id="GO:0005524">
    <property type="term" value="F:ATP binding"/>
    <property type="evidence" value="ECO:0007669"/>
    <property type="project" value="UniProtKB-UniRule"/>
</dbReference>
<evidence type="ECO:0000259" key="13">
    <source>
        <dbReference type="Pfam" id="PF02875"/>
    </source>
</evidence>
<keyword evidence="3 10" id="KW-0132">Cell division</keyword>
<keyword evidence="6 10" id="KW-0133">Cell shape</keyword>
<dbReference type="InterPro" id="IPR004101">
    <property type="entry name" value="Mur_ligase_C"/>
</dbReference>
<dbReference type="Pfam" id="PF02875">
    <property type="entry name" value="Mur_ligase_C"/>
    <property type="match status" value="1"/>
</dbReference>
<dbReference type="Gene3D" id="3.40.1190.10">
    <property type="entry name" value="Mur-like, catalytic domain"/>
    <property type="match status" value="1"/>
</dbReference>
<dbReference type="UniPathway" id="UPA00219"/>
<dbReference type="PANTHER" id="PTHR43024">
    <property type="entry name" value="UDP-N-ACETYLMURAMOYL-TRIPEPTIDE--D-ALANYL-D-ALANINE LIGASE"/>
    <property type="match status" value="1"/>
</dbReference>
<keyword evidence="2 10" id="KW-0436">Ligase</keyword>
<dbReference type="KEGG" id="cyc:PCC7424_2000"/>
<dbReference type="InterPro" id="IPR000713">
    <property type="entry name" value="Mur_ligase_N"/>
</dbReference>
<dbReference type="Pfam" id="PF08245">
    <property type="entry name" value="Mur_ligase_M"/>
    <property type="match status" value="1"/>
</dbReference>